<dbReference type="EC" id="3.1.3.5" evidence="3"/>
<reference evidence="7 8" key="1">
    <citation type="journal article" date="2020" name="Syst. Appl. Microbiol.">
        <title>Alienimonas chondri sp. nov., a novel planctomycete isolated from the biofilm of the red alga Chondrus crispus.</title>
        <authorList>
            <person name="Vitorino I."/>
            <person name="Albuquerque L."/>
            <person name="Wiegand S."/>
            <person name="Kallscheuer N."/>
            <person name="da Costa M.S."/>
            <person name="Lobo-da-Cunha A."/>
            <person name="Jogler C."/>
            <person name="Lage O.M."/>
        </authorList>
    </citation>
    <scope>NUCLEOTIDE SEQUENCE [LARGE SCALE GENOMIC DNA]</scope>
    <source>
        <strain evidence="7 8">LzC2</strain>
    </source>
</reference>
<dbReference type="Pfam" id="PF01975">
    <property type="entry name" value="SurE"/>
    <property type="match status" value="1"/>
</dbReference>
<proteinExistence type="inferred from homology"/>
<dbReference type="InterPro" id="IPR030048">
    <property type="entry name" value="SurE"/>
</dbReference>
<organism evidence="7 8">
    <name type="scientific">Alienimonas chondri</name>
    <dbReference type="NCBI Taxonomy" id="2681879"/>
    <lineage>
        <taxon>Bacteria</taxon>
        <taxon>Pseudomonadati</taxon>
        <taxon>Planctomycetota</taxon>
        <taxon>Planctomycetia</taxon>
        <taxon>Planctomycetales</taxon>
        <taxon>Planctomycetaceae</taxon>
        <taxon>Alienimonas</taxon>
    </lineage>
</organism>
<dbReference type="NCBIfam" id="TIGR00087">
    <property type="entry name" value="surE"/>
    <property type="match status" value="1"/>
</dbReference>
<protein>
    <recommendedName>
        <fullName evidence="3">5'-nucleotidase</fullName>
        <ecNumber evidence="3">3.1.3.5</ecNumber>
    </recommendedName>
</protein>
<sequence length="271" mass="28495">MHILLTNDDGIRAAGLATLAAAAARHAGPDGSVTVVAPDREHSGCGHRVTVAETLTLFREDDGPDQPNGVRVRRFSLDGTPADCVRIGLHHFADLREAGAQGGGSGDRPFDWVLSGVNHGGNLGVDVFLSGTAAAAREATLAGVPAAALSRFRRGADAAWADSVDLLDRVLTEILSEPPGRGAYWNANLPHPPDVPADKRPEVVRCHPEAGPLPVNFEPVEPDASHAAEEGEVVGRYRYRGRYPERSSEPGSDVAVCFGGAAALCRLPLFP</sequence>
<evidence type="ECO:0000256" key="4">
    <source>
        <dbReference type="ARBA" id="ARBA00022723"/>
    </source>
</evidence>
<keyword evidence="8" id="KW-1185">Reference proteome</keyword>
<keyword evidence="4" id="KW-0479">Metal-binding</keyword>
<comment type="catalytic activity">
    <reaction evidence="1">
        <text>a ribonucleoside 5'-phosphate + H2O = a ribonucleoside + phosphate</text>
        <dbReference type="Rhea" id="RHEA:12484"/>
        <dbReference type="ChEBI" id="CHEBI:15377"/>
        <dbReference type="ChEBI" id="CHEBI:18254"/>
        <dbReference type="ChEBI" id="CHEBI:43474"/>
        <dbReference type="ChEBI" id="CHEBI:58043"/>
        <dbReference type="EC" id="3.1.3.5"/>
    </reaction>
</comment>
<gene>
    <name evidence="7" type="primary">surE_2</name>
    <name evidence="7" type="ORF">LzC2_12890</name>
</gene>
<comment type="caution">
    <text evidence="7">The sequence shown here is derived from an EMBL/GenBank/DDBJ whole genome shotgun (WGS) entry which is preliminary data.</text>
</comment>
<evidence type="ECO:0000259" key="6">
    <source>
        <dbReference type="Pfam" id="PF01975"/>
    </source>
</evidence>
<dbReference type="RefSeq" id="WP_171184991.1">
    <property type="nucleotide sequence ID" value="NZ_WTPX01000029.1"/>
</dbReference>
<name>A0ABX1VCR7_9PLAN</name>
<dbReference type="PANTHER" id="PTHR30457:SF0">
    <property type="entry name" value="PHOSPHATASE, PUTATIVE (AFU_ORTHOLOGUE AFUA_4G01070)-RELATED"/>
    <property type="match status" value="1"/>
</dbReference>
<feature type="domain" description="Survival protein SurE-like phosphatase/nucleotidase" evidence="6">
    <location>
        <begin position="3"/>
        <end position="194"/>
    </location>
</feature>
<dbReference type="InterPro" id="IPR002828">
    <property type="entry name" value="SurE-like_Pase/nucleotidase"/>
</dbReference>
<dbReference type="InterPro" id="IPR036523">
    <property type="entry name" value="SurE-like_sf"/>
</dbReference>
<dbReference type="SUPFAM" id="SSF64167">
    <property type="entry name" value="SurE-like"/>
    <property type="match status" value="1"/>
</dbReference>
<evidence type="ECO:0000256" key="5">
    <source>
        <dbReference type="ARBA" id="ARBA00022801"/>
    </source>
</evidence>
<keyword evidence="5 7" id="KW-0378">Hydrolase</keyword>
<evidence type="ECO:0000313" key="8">
    <source>
        <dbReference type="Proteomes" id="UP000609651"/>
    </source>
</evidence>
<dbReference type="EMBL" id="WTPX01000029">
    <property type="protein sequence ID" value="NNJ25221.1"/>
    <property type="molecule type" value="Genomic_DNA"/>
</dbReference>
<dbReference type="PANTHER" id="PTHR30457">
    <property type="entry name" value="5'-NUCLEOTIDASE SURE"/>
    <property type="match status" value="1"/>
</dbReference>
<evidence type="ECO:0000256" key="3">
    <source>
        <dbReference type="ARBA" id="ARBA00012643"/>
    </source>
</evidence>
<accession>A0ABX1VCR7</accession>
<dbReference type="GO" id="GO:0008253">
    <property type="term" value="F:5'-nucleotidase activity"/>
    <property type="evidence" value="ECO:0007669"/>
    <property type="project" value="UniProtKB-EC"/>
</dbReference>
<evidence type="ECO:0000313" key="7">
    <source>
        <dbReference type="EMBL" id="NNJ25221.1"/>
    </source>
</evidence>
<evidence type="ECO:0000256" key="2">
    <source>
        <dbReference type="ARBA" id="ARBA00011062"/>
    </source>
</evidence>
<dbReference type="Gene3D" id="3.40.1210.10">
    <property type="entry name" value="Survival protein SurE-like phosphatase/nucleotidase"/>
    <property type="match status" value="1"/>
</dbReference>
<dbReference type="Proteomes" id="UP000609651">
    <property type="component" value="Unassembled WGS sequence"/>
</dbReference>
<evidence type="ECO:0000256" key="1">
    <source>
        <dbReference type="ARBA" id="ARBA00000815"/>
    </source>
</evidence>
<comment type="similarity">
    <text evidence="2">Belongs to the SurE nucleotidase family.</text>
</comment>